<feature type="coiled-coil region" evidence="10">
    <location>
        <begin position="1190"/>
        <end position="1284"/>
    </location>
</feature>
<dbReference type="Pfam" id="PF01843">
    <property type="entry name" value="DIL"/>
    <property type="match status" value="1"/>
</dbReference>
<dbReference type="CDD" id="cd01380">
    <property type="entry name" value="MYSc_Myo5"/>
    <property type="match status" value="1"/>
</dbReference>
<keyword evidence="15" id="KW-1185">Reference proteome</keyword>
<dbReference type="InterPro" id="IPR002710">
    <property type="entry name" value="Dilute_dom"/>
</dbReference>
<dbReference type="GO" id="GO:0007015">
    <property type="term" value="P:actin filament organization"/>
    <property type="evidence" value="ECO:0007669"/>
    <property type="project" value="TreeGrafter"/>
</dbReference>
<evidence type="ECO:0000256" key="6">
    <source>
        <dbReference type="ARBA" id="ARBA00023123"/>
    </source>
</evidence>
<dbReference type="PROSITE" id="PS51126">
    <property type="entry name" value="DILUTE"/>
    <property type="match status" value="1"/>
</dbReference>
<evidence type="ECO:0000256" key="3">
    <source>
        <dbReference type="ARBA" id="ARBA00022840"/>
    </source>
</evidence>
<evidence type="ECO:0000256" key="11">
    <source>
        <dbReference type="SAM" id="MobiDB-lite"/>
    </source>
</evidence>
<dbReference type="GO" id="GO:0005737">
    <property type="term" value="C:cytoplasm"/>
    <property type="evidence" value="ECO:0007669"/>
    <property type="project" value="UniProtKB-ARBA"/>
</dbReference>
<keyword evidence="4" id="KW-0112">Calmodulin-binding</keyword>
<name>A0A482WUL0_LAOST</name>
<evidence type="ECO:0000256" key="4">
    <source>
        <dbReference type="ARBA" id="ARBA00022860"/>
    </source>
</evidence>
<dbReference type="InterPro" id="IPR036961">
    <property type="entry name" value="Kinesin_motor_dom_sf"/>
</dbReference>
<evidence type="ECO:0000256" key="10">
    <source>
        <dbReference type="SAM" id="Coils"/>
    </source>
</evidence>
<dbReference type="InterPro" id="IPR058662">
    <property type="entry name" value="Myo5a/b_dom"/>
</dbReference>
<dbReference type="GO" id="GO:0016459">
    <property type="term" value="C:myosin complex"/>
    <property type="evidence" value="ECO:0007669"/>
    <property type="project" value="UniProtKB-KW"/>
</dbReference>
<evidence type="ECO:0000259" key="13">
    <source>
        <dbReference type="PROSITE" id="PS51456"/>
    </source>
</evidence>
<dbReference type="STRING" id="195883.A0A482WUL0"/>
<dbReference type="InterPro" id="IPR027417">
    <property type="entry name" value="P-loop_NTPase"/>
</dbReference>
<dbReference type="GO" id="GO:0048731">
    <property type="term" value="P:system development"/>
    <property type="evidence" value="ECO:0007669"/>
    <property type="project" value="UniProtKB-ARBA"/>
</dbReference>
<dbReference type="Pfam" id="PF00612">
    <property type="entry name" value="IQ"/>
    <property type="match status" value="4"/>
</dbReference>
<dbReference type="InterPro" id="IPR001609">
    <property type="entry name" value="Myosin_head_motor_dom-like"/>
</dbReference>
<dbReference type="FunFam" id="1.10.10.820:FF:000001">
    <property type="entry name" value="Myosin heavy chain"/>
    <property type="match status" value="1"/>
</dbReference>
<evidence type="ECO:0000313" key="14">
    <source>
        <dbReference type="EMBL" id="RZF37289.1"/>
    </source>
</evidence>
<dbReference type="Gene3D" id="3.30.70.1590">
    <property type="match status" value="1"/>
</dbReference>
<evidence type="ECO:0000256" key="2">
    <source>
        <dbReference type="ARBA" id="ARBA00022741"/>
    </source>
</evidence>
<dbReference type="EMBL" id="QKKF02024710">
    <property type="protein sequence ID" value="RZF37289.1"/>
    <property type="molecule type" value="Genomic_DNA"/>
</dbReference>
<feature type="domain" description="Myosin motor" evidence="13">
    <location>
        <begin position="67"/>
        <end position="766"/>
    </location>
</feature>
<dbReference type="Gene3D" id="1.20.120.720">
    <property type="entry name" value="Myosin VI head, motor domain, U50 subdomain"/>
    <property type="match status" value="1"/>
</dbReference>
<dbReference type="PANTHER" id="PTHR13140:SF706">
    <property type="entry name" value="DILUTE CLASS UNCONVENTIONAL MYOSIN, ISOFORM C"/>
    <property type="match status" value="1"/>
</dbReference>
<feature type="coiled-coil region" evidence="10">
    <location>
        <begin position="1327"/>
        <end position="1410"/>
    </location>
</feature>
<keyword evidence="7 9" id="KW-0505">Motor protein</keyword>
<organism evidence="14 15">
    <name type="scientific">Laodelphax striatellus</name>
    <name type="common">Small brown planthopper</name>
    <name type="synonym">Delphax striatella</name>
    <dbReference type="NCBI Taxonomy" id="195883"/>
    <lineage>
        <taxon>Eukaryota</taxon>
        <taxon>Metazoa</taxon>
        <taxon>Ecdysozoa</taxon>
        <taxon>Arthropoda</taxon>
        <taxon>Hexapoda</taxon>
        <taxon>Insecta</taxon>
        <taxon>Pterygota</taxon>
        <taxon>Neoptera</taxon>
        <taxon>Paraneoptera</taxon>
        <taxon>Hemiptera</taxon>
        <taxon>Auchenorrhyncha</taxon>
        <taxon>Fulgoroidea</taxon>
        <taxon>Delphacidae</taxon>
        <taxon>Criomorphinae</taxon>
        <taxon>Laodelphax</taxon>
    </lineage>
</organism>
<dbReference type="PROSITE" id="PS51456">
    <property type="entry name" value="MYOSIN_MOTOR"/>
    <property type="match status" value="1"/>
</dbReference>
<evidence type="ECO:0000313" key="15">
    <source>
        <dbReference type="Proteomes" id="UP000291343"/>
    </source>
</evidence>
<feature type="coiled-coil region" evidence="10">
    <location>
        <begin position="918"/>
        <end position="1014"/>
    </location>
</feature>
<evidence type="ECO:0000256" key="1">
    <source>
        <dbReference type="ARBA" id="ARBA00008314"/>
    </source>
</evidence>
<accession>A0A482WUL0</accession>
<dbReference type="SUPFAM" id="SSF52540">
    <property type="entry name" value="P-loop containing nucleoside triphosphate hydrolases"/>
    <property type="match status" value="2"/>
</dbReference>
<evidence type="ECO:0000256" key="7">
    <source>
        <dbReference type="ARBA" id="ARBA00023175"/>
    </source>
</evidence>
<proteinExistence type="inferred from homology"/>
<dbReference type="SMART" id="SM00242">
    <property type="entry name" value="MYSc"/>
    <property type="match status" value="1"/>
</dbReference>
<evidence type="ECO:0000256" key="9">
    <source>
        <dbReference type="PROSITE-ProRule" id="PRU00782"/>
    </source>
</evidence>
<feature type="binding site" evidence="9">
    <location>
        <begin position="161"/>
        <end position="168"/>
    </location>
    <ligand>
        <name>ATP</name>
        <dbReference type="ChEBI" id="CHEBI:30616"/>
    </ligand>
</feature>
<feature type="region of interest" description="Disordered" evidence="11">
    <location>
        <begin position="1137"/>
        <end position="1177"/>
    </location>
</feature>
<dbReference type="SMR" id="A0A482WUL0"/>
<dbReference type="InParanoid" id="A0A482WUL0"/>
<evidence type="ECO:0000256" key="8">
    <source>
        <dbReference type="ARBA" id="ARBA00023203"/>
    </source>
</evidence>
<dbReference type="Gene3D" id="1.20.58.530">
    <property type="match status" value="1"/>
</dbReference>
<keyword evidence="5 10" id="KW-0175">Coiled coil</keyword>
<dbReference type="Pfam" id="PF25966">
    <property type="entry name" value="Myo5a"/>
    <property type="match status" value="1"/>
</dbReference>
<dbReference type="SUPFAM" id="SSF50084">
    <property type="entry name" value="Myosin S1 fragment, N-terminal domain"/>
    <property type="match status" value="1"/>
</dbReference>
<keyword evidence="2 9" id="KW-0547">Nucleotide-binding</keyword>
<comment type="similarity">
    <text evidence="1 9">Belongs to the TRAFAC class myosin-kinesin ATPase superfamily. Myosin family.</text>
</comment>
<keyword evidence="8 9" id="KW-0009">Actin-binding</keyword>
<dbReference type="PRINTS" id="PR00193">
    <property type="entry name" value="MYOSINHEAVY"/>
</dbReference>
<dbReference type="Gene3D" id="1.20.5.190">
    <property type="match status" value="3"/>
</dbReference>
<evidence type="ECO:0000259" key="12">
    <source>
        <dbReference type="PROSITE" id="PS51126"/>
    </source>
</evidence>
<dbReference type="SMART" id="SM00015">
    <property type="entry name" value="IQ"/>
    <property type="match status" value="6"/>
</dbReference>
<dbReference type="OrthoDB" id="6108017at2759"/>
<dbReference type="CDD" id="cd15470">
    <property type="entry name" value="Myo5_CBD"/>
    <property type="match status" value="1"/>
</dbReference>
<comment type="caution">
    <text evidence="14">The sequence shown here is derived from an EMBL/GenBank/DDBJ whole genome shotgun (WGS) entry which is preliminary data.</text>
</comment>
<dbReference type="GO" id="GO:0005524">
    <property type="term" value="F:ATP binding"/>
    <property type="evidence" value="ECO:0007669"/>
    <property type="project" value="UniProtKB-UniRule"/>
</dbReference>
<keyword evidence="6 9" id="KW-0518">Myosin</keyword>
<dbReference type="PROSITE" id="PS50096">
    <property type="entry name" value="IQ"/>
    <property type="match status" value="5"/>
</dbReference>
<gene>
    <name evidence="14" type="ORF">LSTR_LSTR005621</name>
</gene>
<keyword evidence="3 9" id="KW-0067">ATP-binding</keyword>
<sequence length="1823" mass="210932">MSSKDLYSQGARVWIPHPELVWEGAEVLENYQAKELQIKTEDSGQVRKLVITQDDDLPPLRNPDILIGENDLTSLSYLHEPAVLYNLNVRFCRQQAIYTYCGIVLVAINPYSDMPIYDMDTIWAYRGKNMGDLDPHIFAIAEEAFKKMEREQQDQSIIVSGESGAGKTVSAKYAMRYFATVGGSATETHVEKRVLASSPIMEAIGNAKTTRNDNSSRFGKFIELQFSQSYNIIGASMRTYLLEKSRVVFQAPEERNYHVFYQICAVREQYPDLKLNEAPSYVYLSEESTIPGVDDKQCFNETYNALKTLGFSDRDINDLLKILAAILHLGNIKIEQGSESKSSDSESSFIRENNTHLNILAELLQLDVKELRNWLCHRRIVSMREMFDKPMNVNEATGARDALAKYIYAELFSWIVGVINKSLEMATENRHKFIGVLDIYGFETFETNSFEQFCINYANEKLQQQFNQHVFKLEQEEYLKEKIEWKFIDFYDNQPCIDLIESKLGILDLLDEECRMPKGSDSSWAEKLYSKCTKWGHFAKPRFGSNSFVIKHFADRVEYEVIGFLEKNRDTVIEEQVAVIRNGNNRLVQKLFRDPDSEKKLAVPKSNTAPKRVQVEYQSASKSPATLGSSTKNKKTVGSQFRDSLNALMATLNATTPHYIRCIKPNDSKHAFEYNAPRTVQQLRACGVLETIRISAAGFPSRWLYVDFFNRYRVLCRSKDIDRNDLKSTCERILRGVIKDSDKYKYGHSKIFFRAGQVAYLERLRAERLKNCCLLIQKSVRMFLQRRRFLKVVKATRCIQKFTRGMIARRKVNAIRRNAAAVVIQKYLRGWLKRVIFLKLKDITLRLQTRARGYLARRRYMEMRYNHAATIIGKVVRGWLAKRRYKKDRRRVVVCQNSIRRFLARRALKKLKMEARSVEHVKKLNKGLENKIISLQQRIEELLKDNASLKHSAVELSEVRIKLDHLRGVESEMKKVTSALEEKQRKLEEIVVELQDERSEKMDLLSEKDQMASEFDNMKKTWQKEKCSLNEKIVELNKTIDINQKNAEEMLITKLEKERFVLIREQDQDRLAYQKLLAEKNQFEARCEALEREILKRPGQKFAGLHNRCLSDASTISVMEESNNSIADVQEEDYGYGSVKSSSSHHVSKLGEDAAASDWSERTTPESTLVRTSKSETKAEKEQFSDAMLMVKLQTKIKRLENEIDLLHKRLEAGEITPDERKAQDNIKLQELEISNARLKNDLSSIRKFVLTHSPDNIFDKAAADELMQQFDDLQGELDRSREECIQLKGMLTTRNQGVRSIAASNYADNDVDMSLINEDGELVLAYEAQKKIIRQLEDELQSSKLKIDELSEDNERQQKLLSANLTSKGPLNQNEVFLRLELNRLTNENLDLYEQKEKLSEEIRKLRKMLKGKPVSEKINKSGETGVVVPVVRKMDSKREYMGMFEFQSGEEAIIIRRLVAGLKPEVAVTLLPGLPAYILFMCIRHTDFINNEEMVKSLLSCFIKSIKSLIKKRNDFDTMVLWLSNSVRLLHSLNQYSGDAHYRAENTPTQNEQCFRNFDLSEFKRIIYELAVWIYQGVISIAEERVQYEAIAAILEHEAIAGITHEKKFRAQSVGDASQRTMTSLDNLLLELTTLHKTLVFHDVDAEIRTQVFKQLFYFICATCMNNLLLRKDLCHWSKGMQIRYNISHLEEWARDHKLQQHTSLHEMLAPLIQASQLLQARKTDDDVKSVCDMCNKMTANQIIKLLNLYTPADDYEERVPQTFIRKVQQCLKERGEPHDGALLMNTKFSYPVKFPFNPSNIRLEEIEIPEVLNLPMLKKV</sequence>
<dbReference type="GO" id="GO:0048513">
    <property type="term" value="P:animal organ development"/>
    <property type="evidence" value="ECO:0007669"/>
    <property type="project" value="UniProtKB-ARBA"/>
</dbReference>
<dbReference type="FunCoup" id="A0A482WUL0">
    <property type="interactions" value="169"/>
</dbReference>
<dbReference type="Gene3D" id="1.10.10.820">
    <property type="match status" value="1"/>
</dbReference>
<dbReference type="Proteomes" id="UP000291343">
    <property type="component" value="Unassembled WGS sequence"/>
</dbReference>
<dbReference type="InterPro" id="IPR036103">
    <property type="entry name" value="MYSc_Myo5"/>
</dbReference>
<evidence type="ECO:0008006" key="16">
    <source>
        <dbReference type="Google" id="ProtNLM"/>
    </source>
</evidence>
<dbReference type="GO" id="GO:0016020">
    <property type="term" value="C:membrane"/>
    <property type="evidence" value="ECO:0007669"/>
    <property type="project" value="TreeGrafter"/>
</dbReference>
<feature type="region of interest" description="Actin-binding" evidence="9">
    <location>
        <begin position="645"/>
        <end position="667"/>
    </location>
</feature>
<dbReference type="GO" id="GO:0000146">
    <property type="term" value="F:microfilament motor activity"/>
    <property type="evidence" value="ECO:0007669"/>
    <property type="project" value="TreeGrafter"/>
</dbReference>
<dbReference type="Gene3D" id="3.40.850.10">
    <property type="entry name" value="Kinesin motor domain"/>
    <property type="match status" value="1"/>
</dbReference>
<dbReference type="InterPro" id="IPR000048">
    <property type="entry name" value="IQ_motif_EF-hand-BS"/>
</dbReference>
<evidence type="ECO:0000256" key="5">
    <source>
        <dbReference type="ARBA" id="ARBA00023054"/>
    </source>
</evidence>
<protein>
    <recommendedName>
        <fullName evidence="16">Unconventional myosin-Va</fullName>
    </recommendedName>
</protein>
<dbReference type="GO" id="GO:0009888">
    <property type="term" value="P:tissue development"/>
    <property type="evidence" value="ECO:0007669"/>
    <property type="project" value="UniProtKB-ARBA"/>
</dbReference>
<dbReference type="Pfam" id="PF00063">
    <property type="entry name" value="Myosin_head"/>
    <property type="match status" value="1"/>
</dbReference>
<reference evidence="14 15" key="1">
    <citation type="journal article" date="2017" name="Gigascience">
        <title>Genome sequence of the small brown planthopper, Laodelphax striatellus.</title>
        <authorList>
            <person name="Zhu J."/>
            <person name="Jiang F."/>
            <person name="Wang X."/>
            <person name="Yang P."/>
            <person name="Bao Y."/>
            <person name="Zhao W."/>
            <person name="Wang W."/>
            <person name="Lu H."/>
            <person name="Wang Q."/>
            <person name="Cui N."/>
            <person name="Li J."/>
            <person name="Chen X."/>
            <person name="Luo L."/>
            <person name="Yu J."/>
            <person name="Kang L."/>
            <person name="Cui F."/>
        </authorList>
    </citation>
    <scope>NUCLEOTIDE SEQUENCE [LARGE SCALE GENOMIC DNA]</scope>
    <source>
        <strain evidence="14">Lst14</strain>
    </source>
</reference>
<dbReference type="GO" id="GO:0009653">
    <property type="term" value="P:anatomical structure morphogenesis"/>
    <property type="evidence" value="ECO:0007669"/>
    <property type="project" value="UniProtKB-ARBA"/>
</dbReference>
<feature type="domain" description="Dilute" evidence="12">
    <location>
        <begin position="1502"/>
        <end position="1776"/>
    </location>
</feature>
<dbReference type="PANTHER" id="PTHR13140">
    <property type="entry name" value="MYOSIN"/>
    <property type="match status" value="1"/>
</dbReference>
<dbReference type="SMART" id="SM01132">
    <property type="entry name" value="DIL"/>
    <property type="match status" value="1"/>
</dbReference>
<dbReference type="GO" id="GO:0051015">
    <property type="term" value="F:actin filament binding"/>
    <property type="evidence" value="ECO:0007669"/>
    <property type="project" value="TreeGrafter"/>
</dbReference>